<dbReference type="Gene3D" id="2.120.10.80">
    <property type="entry name" value="Kelch-type beta propeller"/>
    <property type="match status" value="1"/>
</dbReference>
<dbReference type="EMBL" id="WTPW01000090">
    <property type="protein sequence ID" value="KAF0549468.1"/>
    <property type="molecule type" value="Genomic_DNA"/>
</dbReference>
<dbReference type="OrthoDB" id="432528at2759"/>
<dbReference type="SUPFAM" id="SSF50965">
    <property type="entry name" value="Galactose oxidase, central domain"/>
    <property type="match status" value="1"/>
</dbReference>
<dbReference type="AlphaFoldDB" id="A0A8H4B0B8"/>
<dbReference type="InterPro" id="IPR011043">
    <property type="entry name" value="Gal_Oxase/kelch_b-propeller"/>
</dbReference>
<protein>
    <submittedName>
        <fullName evidence="1">Galactose oxidase</fullName>
    </submittedName>
</protein>
<accession>A0A8H4B0B8</accession>
<sequence length="125" mass="13949">MARFLFLVELISPNYTFYNDMNTLDITNMTWSIQTQSQSALTYVGYTATLLQNGLIFILPINGTKIAYRRYNSTVLTQDGNIIIYGGSTHDSHIVNVFSDNAVLNTNSWVWPVPSVSGTSSPPFT</sequence>
<evidence type="ECO:0000313" key="1">
    <source>
        <dbReference type="EMBL" id="KAF0549468.1"/>
    </source>
</evidence>
<organism evidence="1 2">
    <name type="scientific">Gigaspora margarita</name>
    <dbReference type="NCBI Taxonomy" id="4874"/>
    <lineage>
        <taxon>Eukaryota</taxon>
        <taxon>Fungi</taxon>
        <taxon>Fungi incertae sedis</taxon>
        <taxon>Mucoromycota</taxon>
        <taxon>Glomeromycotina</taxon>
        <taxon>Glomeromycetes</taxon>
        <taxon>Diversisporales</taxon>
        <taxon>Gigasporaceae</taxon>
        <taxon>Gigaspora</taxon>
    </lineage>
</organism>
<dbReference type="Proteomes" id="UP000439903">
    <property type="component" value="Unassembled WGS sequence"/>
</dbReference>
<evidence type="ECO:0000313" key="2">
    <source>
        <dbReference type="Proteomes" id="UP000439903"/>
    </source>
</evidence>
<dbReference type="InterPro" id="IPR015915">
    <property type="entry name" value="Kelch-typ_b-propeller"/>
</dbReference>
<gene>
    <name evidence="1" type="ORF">F8M41_025203</name>
</gene>
<keyword evidence="2" id="KW-1185">Reference proteome</keyword>
<reference evidence="1 2" key="1">
    <citation type="journal article" date="2019" name="Environ. Microbiol.">
        <title>At the nexus of three kingdoms: the genome of the mycorrhizal fungus Gigaspora margarita provides insights into plant, endobacterial and fungal interactions.</title>
        <authorList>
            <person name="Venice F."/>
            <person name="Ghignone S."/>
            <person name="Salvioli di Fossalunga A."/>
            <person name="Amselem J."/>
            <person name="Novero M."/>
            <person name="Xianan X."/>
            <person name="Sedzielewska Toro K."/>
            <person name="Morin E."/>
            <person name="Lipzen A."/>
            <person name="Grigoriev I.V."/>
            <person name="Henrissat B."/>
            <person name="Martin F.M."/>
            <person name="Bonfante P."/>
        </authorList>
    </citation>
    <scope>NUCLEOTIDE SEQUENCE [LARGE SCALE GENOMIC DNA]</scope>
    <source>
        <strain evidence="1 2">BEG34</strain>
    </source>
</reference>
<proteinExistence type="predicted"/>
<comment type="caution">
    <text evidence="1">The sequence shown here is derived from an EMBL/GenBank/DDBJ whole genome shotgun (WGS) entry which is preliminary data.</text>
</comment>
<name>A0A8H4B0B8_GIGMA</name>